<gene>
    <name evidence="4" type="ORF">ACJMK2_044223</name>
</gene>
<dbReference type="EMBL" id="JBJQND010000009">
    <property type="protein sequence ID" value="KAL3866980.1"/>
    <property type="molecule type" value="Genomic_DNA"/>
</dbReference>
<dbReference type="AlphaFoldDB" id="A0ABD3W2Z7"/>
<sequence>MAAKDFETEEKDRAIVVWKNKTDQAKKGEVLREIQKLKVQIQSFEREKGTHIYSKRSDFRKDFSQLEEMESKLNSDRNTEQVRLQQQLEKIGHMVKRFHKELRDIQPTPEFLEKLKMIMEDIEGTINLFKEQQRKNYEELMREERTTYQEIQALEKKFDTWSQMSESSLPKKTPKNQTLASARDITKDLPPEVASFEKFMEQNGGLRGGWDEYDHQTFLKFRLRYQGKAVFIKHLLPAIPTRTEEEIQQHEDWYQEYLFLNDTKKDAIKKWREKREVEKEEILANATEEPEDQDTKQQKLQEIIEEERRDRKSKLNSWRFQKELEKAQAEEKRLREQLMKAKKEEEWKQNQIELKAKVEEYKKEKLKEEEFLKQQQEQWEKEELERQRQISAREIVRFRERDEKALQEKLAKEKAKQEEEKEKEKRLERLKSQVEIEVERDPNRLLQPTAGWKERTKEIGPSGTGQVLHMPHRENDRSGFKHICVFVDQFSKPDN</sequence>
<evidence type="ECO:0000313" key="5">
    <source>
        <dbReference type="Proteomes" id="UP001634394"/>
    </source>
</evidence>
<dbReference type="Proteomes" id="UP001634394">
    <property type="component" value="Unassembled WGS sequence"/>
</dbReference>
<evidence type="ECO:0000256" key="2">
    <source>
        <dbReference type="SAM" id="Coils"/>
    </source>
</evidence>
<dbReference type="PANTHER" id="PTHR21549:SF0">
    <property type="entry name" value="COILED-COIL DOMAIN-CONTAINING PROTEIN 112"/>
    <property type="match status" value="1"/>
</dbReference>
<comment type="caution">
    <text evidence="4">The sequence shown here is derived from an EMBL/GenBank/DDBJ whole genome shotgun (WGS) entry which is preliminary data.</text>
</comment>
<dbReference type="PANTHER" id="PTHR21549">
    <property type="entry name" value="MUTATED IN BLADDER CANCER 1"/>
    <property type="match status" value="1"/>
</dbReference>
<proteinExistence type="predicted"/>
<keyword evidence="5" id="KW-1185">Reference proteome</keyword>
<evidence type="ECO:0000256" key="1">
    <source>
        <dbReference type="ARBA" id="ARBA00023054"/>
    </source>
</evidence>
<feature type="region of interest" description="Disordered" evidence="3">
    <location>
        <begin position="441"/>
        <end position="474"/>
    </location>
</feature>
<keyword evidence="1 2" id="KW-0175">Coiled coil</keyword>
<feature type="coiled-coil region" evidence="2">
    <location>
        <begin position="112"/>
        <end position="157"/>
    </location>
</feature>
<accession>A0ABD3W2Z7</accession>
<evidence type="ECO:0008006" key="6">
    <source>
        <dbReference type="Google" id="ProtNLM"/>
    </source>
</evidence>
<name>A0ABD3W2Z7_SINWO</name>
<protein>
    <recommendedName>
        <fullName evidence="6">Coiled-coil domain-containing protein 112</fullName>
    </recommendedName>
</protein>
<dbReference type="InterPro" id="IPR039902">
    <property type="entry name" value="CCDC148/CCDC112"/>
</dbReference>
<feature type="coiled-coil region" evidence="2">
    <location>
        <begin position="317"/>
        <end position="440"/>
    </location>
</feature>
<reference evidence="4 5" key="1">
    <citation type="submission" date="2024-11" db="EMBL/GenBank/DDBJ databases">
        <title>Chromosome-level genome assembly of the freshwater bivalve Anodonta woodiana.</title>
        <authorList>
            <person name="Chen X."/>
        </authorList>
    </citation>
    <scope>NUCLEOTIDE SEQUENCE [LARGE SCALE GENOMIC DNA]</scope>
    <source>
        <strain evidence="4">MN2024</strain>
        <tissue evidence="4">Gills</tissue>
    </source>
</reference>
<organism evidence="4 5">
    <name type="scientific">Sinanodonta woodiana</name>
    <name type="common">Chinese pond mussel</name>
    <name type="synonym">Anodonta woodiana</name>
    <dbReference type="NCBI Taxonomy" id="1069815"/>
    <lineage>
        <taxon>Eukaryota</taxon>
        <taxon>Metazoa</taxon>
        <taxon>Spiralia</taxon>
        <taxon>Lophotrochozoa</taxon>
        <taxon>Mollusca</taxon>
        <taxon>Bivalvia</taxon>
        <taxon>Autobranchia</taxon>
        <taxon>Heteroconchia</taxon>
        <taxon>Palaeoheterodonta</taxon>
        <taxon>Unionida</taxon>
        <taxon>Unionoidea</taxon>
        <taxon>Unionidae</taxon>
        <taxon>Unioninae</taxon>
        <taxon>Sinanodonta</taxon>
    </lineage>
</organism>
<evidence type="ECO:0000313" key="4">
    <source>
        <dbReference type="EMBL" id="KAL3866980.1"/>
    </source>
</evidence>
<evidence type="ECO:0000256" key="3">
    <source>
        <dbReference type="SAM" id="MobiDB-lite"/>
    </source>
</evidence>